<sequence length="125" mass="14130">MEADPARADLSLTLNLAESGSVSLNLSIADPLEAGAWKRVASRFLQLSRYRTLVVGIETLDGVLMERWLSPARGRIPVSRGRWVCPILQVEWYRRAAGRTRWRSERRFAGDSARIEGYLEAERGD</sequence>
<proteinExistence type="predicted"/>
<organism evidence="1">
    <name type="scientific">Billgrantia gudaonensis</name>
    <dbReference type="NCBI Taxonomy" id="376427"/>
    <lineage>
        <taxon>Bacteria</taxon>
        <taxon>Pseudomonadati</taxon>
        <taxon>Pseudomonadota</taxon>
        <taxon>Gammaproteobacteria</taxon>
        <taxon>Oceanospirillales</taxon>
        <taxon>Halomonadaceae</taxon>
        <taxon>Billgrantia</taxon>
    </lineage>
</organism>
<evidence type="ECO:0000313" key="1">
    <source>
        <dbReference type="EMBL" id="RUA23231.1"/>
    </source>
</evidence>
<name>A0A432JKZ1_9GAMM</name>
<protein>
    <submittedName>
        <fullName evidence="1">Uncharacterized protein</fullName>
    </submittedName>
</protein>
<accession>A0A432JKZ1</accession>
<dbReference type="AlphaFoldDB" id="A0A432JKZ1"/>
<gene>
    <name evidence="1" type="ORF">DSL92_00025</name>
</gene>
<dbReference type="EMBL" id="RXHI01000001">
    <property type="protein sequence ID" value="RUA23231.1"/>
    <property type="molecule type" value="Genomic_DNA"/>
</dbReference>
<comment type="caution">
    <text evidence="1">The sequence shown here is derived from an EMBL/GenBank/DDBJ whole genome shotgun (WGS) entry which is preliminary data.</text>
</comment>
<reference evidence="1" key="1">
    <citation type="submission" date="2018-12" db="EMBL/GenBank/DDBJ databases">
        <authorList>
            <person name="Jadhav K."/>
            <person name="Kushwaha B."/>
            <person name="Jadhav I."/>
        </authorList>
    </citation>
    <scope>NUCLEOTIDE SEQUENCE [LARGE SCALE GENOMIC DNA]</scope>
    <source>
        <strain evidence="1">SBS 10</strain>
    </source>
</reference>